<name>G9PAE2_HYPAI</name>
<evidence type="ECO:0000256" key="1">
    <source>
        <dbReference type="SAM" id="MobiDB-lite"/>
    </source>
</evidence>
<evidence type="ECO:0000313" key="3">
    <source>
        <dbReference type="Proteomes" id="UP000005426"/>
    </source>
</evidence>
<dbReference type="EMBL" id="ABDG02000028">
    <property type="protein sequence ID" value="EHK39977.1"/>
    <property type="molecule type" value="Genomic_DNA"/>
</dbReference>
<organism evidence="2 3">
    <name type="scientific">Hypocrea atroviridis (strain ATCC 20476 / IMI 206040)</name>
    <name type="common">Trichoderma atroviride</name>
    <dbReference type="NCBI Taxonomy" id="452589"/>
    <lineage>
        <taxon>Eukaryota</taxon>
        <taxon>Fungi</taxon>
        <taxon>Dikarya</taxon>
        <taxon>Ascomycota</taxon>
        <taxon>Pezizomycotina</taxon>
        <taxon>Sordariomycetes</taxon>
        <taxon>Hypocreomycetidae</taxon>
        <taxon>Hypocreales</taxon>
        <taxon>Hypocreaceae</taxon>
        <taxon>Trichoderma</taxon>
    </lineage>
</organism>
<proteinExistence type="predicted"/>
<dbReference type="OMA" id="VCNIFRT"/>
<feature type="compositionally biased region" description="Basic and acidic residues" evidence="1">
    <location>
        <begin position="1072"/>
        <end position="1082"/>
    </location>
</feature>
<comment type="caution">
    <text evidence="2">The sequence shown here is derived from an EMBL/GenBank/DDBJ whole genome shotgun (WGS) entry which is preliminary data.</text>
</comment>
<sequence length="1334" mass="153694">MSVAVCSAVTEVEEVEVFPPNVKPRLRGRKLVEDETAGKLQLELLERVEDILEKIGKILSRNFHKLPMKAQELGSSTGPGDLLQRLNLLTRDRALDEFLQKNRSCRQLFSELLCCRYSYLKEPESRRLQPLATDLTSKDAILECIDAYDGFDPIYSDSLGAFSITDPISLHELELVEKMYSHMDKLLSKESVDEADVPNMAPHLKEALTVVFAKLSEHSKRFQHEFQKKIFSQLPAKSGIELEMTIEQHDLGEDEDGDESMDFETESSQNLNQRPGTPIPPADSPLQPYKEWHIEGPKVQLARAKNFLADCDVDRTADWKHKIAELTEYLAYLGSQAQGDEDWFHDLEDVHNMLQAHAIFENYHYGEQQLIVDFPTNIWPTQSKRLPPLPGPEITLRPGRRDLTAPRRLLHADVASAYDQRYELPAETLRRDYLEPYWKDSERFWAASPCAEATEPANLAACENEAYEECMDGDMAQTVKFLEGKGSFRPPKSHDSALKVNRGTLEAFARFHGGKRAAVQHCLNIFSHDENRKMCSSLRVLALPEPVDGKKKKKSDAGVFFTTKKLANPPEKESRDPWAYTRSYQQFKNEQLRWAQWVKGNSIEKPLGVNEVSTGLPHNWKGPVMSDQMSLSMRKTYEHLRRCQKIQQGLKRAANRAPRDFITRLLEAVEAGLAGERSATKEMNLLFGEHEYESTNKRTLANIRPTEAAWLEYICQPSRNRPYMLDESLRRLGEIMLSRVARMMNDISPVSLFWDMKPKTMRAFLKELNVGCRGPVKRYKFTEEDVKLLAPKLHDLKVLRLYTNVLNGEWMFGRPETEFHPEDLVKWPDYEPRQQQQQSQSSDDNSLEQVSVIPGSSEDFYEYPRGMPRREDVISLRDFIRNPVRSAEWHWRMTNFFHCLGYRLGQTLKTLKRVHEENQDKIRDADIQEDNDSVLRAAISRWEDDAERLPNDPLNCPEEENSSWRMTMTYQDVVKTADPDTYERYQSAWAEDGRSAWKEASEIVRKNLIREAYENKTMLWPLPLPYNSYAANHQVADPTSWRERLATHWKGKESTAAYQARADALDAHIQKEAENSEKERDATAAQKQNLKTKRREPVWTFGHPSRKKAVHLFWDINNWPVHLQSERKRQIIASRGPKKGKHGDDVASNEAAAAAFAEKMEIEQDEIRFYTKAMQRRKFIPGMRGFMMGDTPLQKKKIENRMKMKLVPTASKKRTWRDVLKSVVLGSPEKRKSEAISDDLPPLPADQIPQSRPTKRRRTQTLLEKMGKGEERDLFAMARGEKGIRETPSTVPVYARGVPLAMGEVTYHLPETRTQGDAMDVDEPKIELGLPMKR</sequence>
<dbReference type="eggNOG" id="ENOG502RPIZ">
    <property type="taxonomic scope" value="Eukaryota"/>
</dbReference>
<dbReference type="HOGENOM" id="CLU_004198_1_0_1"/>
<gene>
    <name evidence="2" type="ORF">TRIATDRAFT_152892</name>
</gene>
<keyword evidence="3" id="KW-1185">Reference proteome</keyword>
<dbReference type="STRING" id="452589.G9PAE2"/>
<feature type="region of interest" description="Disordered" evidence="1">
    <location>
        <begin position="1230"/>
        <end position="1258"/>
    </location>
</feature>
<feature type="compositionally biased region" description="Polar residues" evidence="1">
    <location>
        <begin position="266"/>
        <end position="275"/>
    </location>
</feature>
<reference evidence="2 3" key="1">
    <citation type="journal article" date="2011" name="Genome Biol.">
        <title>Comparative genome sequence analysis underscores mycoparasitism as the ancestral life style of Trichoderma.</title>
        <authorList>
            <person name="Kubicek C.P."/>
            <person name="Herrera-Estrella A."/>
            <person name="Seidl-Seiboth V."/>
            <person name="Martinez D.A."/>
            <person name="Druzhinina I.S."/>
            <person name="Thon M."/>
            <person name="Zeilinger S."/>
            <person name="Casas-Flores S."/>
            <person name="Horwitz B.A."/>
            <person name="Mukherjee P.K."/>
            <person name="Mukherjee M."/>
            <person name="Kredics L."/>
            <person name="Alcaraz L.D."/>
            <person name="Aerts A."/>
            <person name="Antal Z."/>
            <person name="Atanasova L."/>
            <person name="Cervantes-Badillo M.G."/>
            <person name="Challacombe J."/>
            <person name="Chertkov O."/>
            <person name="McCluskey K."/>
            <person name="Coulpier F."/>
            <person name="Deshpande N."/>
            <person name="von Doehren H."/>
            <person name="Ebbole D.J."/>
            <person name="Esquivel-Naranjo E.U."/>
            <person name="Fekete E."/>
            <person name="Flipphi M."/>
            <person name="Glaser F."/>
            <person name="Gomez-Rodriguez E.Y."/>
            <person name="Gruber S."/>
            <person name="Han C."/>
            <person name="Henrissat B."/>
            <person name="Hermosa R."/>
            <person name="Hernandez-Onate M."/>
            <person name="Karaffa L."/>
            <person name="Kosti I."/>
            <person name="Le Crom S."/>
            <person name="Lindquist E."/>
            <person name="Lucas S."/>
            <person name="Luebeck M."/>
            <person name="Luebeck P.S."/>
            <person name="Margeot A."/>
            <person name="Metz B."/>
            <person name="Misra M."/>
            <person name="Nevalainen H."/>
            <person name="Omann M."/>
            <person name="Packer N."/>
            <person name="Perrone G."/>
            <person name="Uresti-Rivera E.E."/>
            <person name="Salamov A."/>
            <person name="Schmoll M."/>
            <person name="Seiboth B."/>
            <person name="Shapiro H."/>
            <person name="Sukno S."/>
            <person name="Tamayo-Ramos J.A."/>
            <person name="Tisch D."/>
            <person name="Wiest A."/>
            <person name="Wilkinson H.H."/>
            <person name="Zhang M."/>
            <person name="Coutinho P.M."/>
            <person name="Kenerley C.M."/>
            <person name="Monte E."/>
            <person name="Baker S.E."/>
            <person name="Grigoriev I.V."/>
        </authorList>
    </citation>
    <scope>NUCLEOTIDE SEQUENCE [LARGE SCALE GENOMIC DNA]</scope>
    <source>
        <strain evidence="3">ATCC 20476 / IMI 206040</strain>
    </source>
</reference>
<dbReference type="OrthoDB" id="5422628at2759"/>
<feature type="region of interest" description="Disordered" evidence="1">
    <location>
        <begin position="1072"/>
        <end position="1094"/>
    </location>
</feature>
<protein>
    <submittedName>
        <fullName evidence="2">Uncharacterized protein</fullName>
    </submittedName>
</protein>
<evidence type="ECO:0000313" key="2">
    <source>
        <dbReference type="EMBL" id="EHK39977.1"/>
    </source>
</evidence>
<feature type="region of interest" description="Disordered" evidence="1">
    <location>
        <begin position="252"/>
        <end position="285"/>
    </location>
</feature>
<feature type="compositionally biased region" description="Acidic residues" evidence="1">
    <location>
        <begin position="252"/>
        <end position="265"/>
    </location>
</feature>
<accession>G9PAE2</accession>
<dbReference type="Proteomes" id="UP000005426">
    <property type="component" value="Unassembled WGS sequence"/>
</dbReference>